<sequence length="266" mass="29503">MRDAYGYHQFEEAEWGRDFRTFLHGRAWTHAEGQVALFNQAVGWLRRHQVLLSGVPVPTRQVAEVRAVAEKRLHATVANATRRADSALPGAWWQVPEGRRVSELERLRRPPTRTTGTSMAKALERVDEISAFRLGRVKVDLVPPNRLATLAGVGLGLRGGRRGRQGLTRTPVRRSAPRPGVVAVLTGLPSGRCLSCRTRSRRRPSPRPGSGPGRGLPRPGCSRRWYRSRPPVRCRRSFLRGGEGPPATAAVKIAVRLSERSDRDSG</sequence>
<dbReference type="EMBL" id="JBHMBW010000021">
    <property type="protein sequence ID" value="MFB9626222.1"/>
    <property type="molecule type" value="Genomic_DNA"/>
</dbReference>
<gene>
    <name evidence="3" type="ORF">ACFFSA_24325</name>
</gene>
<protein>
    <submittedName>
        <fullName evidence="3">DUF4158 domain-containing protein</fullName>
    </submittedName>
</protein>
<dbReference type="InterPro" id="IPR025296">
    <property type="entry name" value="DUF4158"/>
</dbReference>
<evidence type="ECO:0000256" key="1">
    <source>
        <dbReference type="SAM" id="MobiDB-lite"/>
    </source>
</evidence>
<organism evidence="3 4">
    <name type="scientific">Nonomuraea helvata</name>
    <dbReference type="NCBI Taxonomy" id="37484"/>
    <lineage>
        <taxon>Bacteria</taxon>
        <taxon>Bacillati</taxon>
        <taxon>Actinomycetota</taxon>
        <taxon>Actinomycetes</taxon>
        <taxon>Streptosporangiales</taxon>
        <taxon>Streptosporangiaceae</taxon>
        <taxon>Nonomuraea</taxon>
    </lineage>
</organism>
<dbReference type="Pfam" id="PF13700">
    <property type="entry name" value="DUF4158"/>
    <property type="match status" value="1"/>
</dbReference>
<name>A0ABV5S3I0_9ACTN</name>
<evidence type="ECO:0000259" key="2">
    <source>
        <dbReference type="Pfam" id="PF13700"/>
    </source>
</evidence>
<accession>A0ABV5S3I0</accession>
<proteinExistence type="predicted"/>
<evidence type="ECO:0000313" key="4">
    <source>
        <dbReference type="Proteomes" id="UP001589532"/>
    </source>
</evidence>
<keyword evidence="4" id="KW-1185">Reference proteome</keyword>
<dbReference type="Proteomes" id="UP001589532">
    <property type="component" value="Unassembled WGS sequence"/>
</dbReference>
<feature type="region of interest" description="Disordered" evidence="1">
    <location>
        <begin position="157"/>
        <end position="178"/>
    </location>
</feature>
<reference evidence="3 4" key="1">
    <citation type="submission" date="2024-09" db="EMBL/GenBank/DDBJ databases">
        <authorList>
            <person name="Sun Q."/>
            <person name="Mori K."/>
        </authorList>
    </citation>
    <scope>NUCLEOTIDE SEQUENCE [LARGE SCALE GENOMIC DNA]</scope>
    <source>
        <strain evidence="3 4">JCM 3143</strain>
    </source>
</reference>
<evidence type="ECO:0000313" key="3">
    <source>
        <dbReference type="EMBL" id="MFB9626222.1"/>
    </source>
</evidence>
<dbReference type="RefSeq" id="WP_378520876.1">
    <property type="nucleotide sequence ID" value="NZ_BAAAXV010000012.1"/>
</dbReference>
<comment type="caution">
    <text evidence="3">The sequence shown here is derived from an EMBL/GenBank/DDBJ whole genome shotgun (WGS) entry which is preliminary data.</text>
</comment>
<feature type="region of interest" description="Disordered" evidence="1">
    <location>
        <begin position="193"/>
        <end position="226"/>
    </location>
</feature>
<feature type="domain" description="DUF4158" evidence="2">
    <location>
        <begin position="2"/>
        <end position="65"/>
    </location>
</feature>